<dbReference type="EMBL" id="CACVAX010000006">
    <property type="protein sequence ID" value="CAA6802355.1"/>
    <property type="molecule type" value="Genomic_DNA"/>
</dbReference>
<sequence length="95" mass="10956">MKKEYFLPLTLIVVLAMTGCGNNQIQGFNEEHMEVISMEVMCKTTPDFENYVELQSGDRIVQDTEQSSVRLYHNENNHKVVCLEQGQVHIERPLS</sequence>
<name>A0A6S6SHE3_9BACT</name>
<evidence type="ECO:0008006" key="2">
    <source>
        <dbReference type="Google" id="ProtNLM"/>
    </source>
</evidence>
<accession>A0A6S6SHE3</accession>
<proteinExistence type="predicted"/>
<evidence type="ECO:0000313" key="1">
    <source>
        <dbReference type="EMBL" id="CAA6802355.1"/>
    </source>
</evidence>
<dbReference type="AlphaFoldDB" id="A0A6S6SHE3"/>
<gene>
    <name evidence="1" type="ORF">HELGO_WM2112</name>
</gene>
<organism evidence="1">
    <name type="scientific">uncultured Sulfurovum sp</name>
    <dbReference type="NCBI Taxonomy" id="269237"/>
    <lineage>
        <taxon>Bacteria</taxon>
        <taxon>Pseudomonadati</taxon>
        <taxon>Campylobacterota</taxon>
        <taxon>Epsilonproteobacteria</taxon>
        <taxon>Campylobacterales</taxon>
        <taxon>Sulfurovaceae</taxon>
        <taxon>Sulfurovum</taxon>
        <taxon>environmental samples</taxon>
    </lineage>
</organism>
<reference evidence="1" key="1">
    <citation type="submission" date="2020-01" db="EMBL/GenBank/DDBJ databases">
        <authorList>
            <person name="Meier V. D."/>
            <person name="Meier V D."/>
        </authorList>
    </citation>
    <scope>NUCLEOTIDE SEQUENCE</scope>
    <source>
        <strain evidence="1">HLG_WM_MAG_04</strain>
    </source>
</reference>
<dbReference type="PROSITE" id="PS51257">
    <property type="entry name" value="PROKAR_LIPOPROTEIN"/>
    <property type="match status" value="1"/>
</dbReference>
<protein>
    <recommendedName>
        <fullName evidence="2">Lipoprotein</fullName>
    </recommendedName>
</protein>